<dbReference type="Gene3D" id="3.60.21.60">
    <property type="match status" value="2"/>
</dbReference>
<comment type="function">
    <text evidence="6">Accessory subunit of the DNA polymerase alpha complex (also known as the alpha DNA polymerase-primase complex) which plays an essential role in the initiation of DNA synthesis.</text>
</comment>
<dbReference type="Proteomes" id="UP001165060">
    <property type="component" value="Unassembled WGS sequence"/>
</dbReference>
<gene>
    <name evidence="10" type="ORF">TeGR_g3826</name>
</gene>
<evidence type="ECO:0000256" key="1">
    <source>
        <dbReference type="ARBA" id="ARBA00004123"/>
    </source>
</evidence>
<protein>
    <recommendedName>
        <fullName evidence="3 6">DNA polymerase alpha subunit B</fullName>
    </recommendedName>
</protein>
<dbReference type="PANTHER" id="PTHR23061:SF12">
    <property type="entry name" value="DNA POLYMERASE ALPHA SUBUNIT B"/>
    <property type="match status" value="1"/>
</dbReference>
<dbReference type="InterPro" id="IPR016722">
    <property type="entry name" value="DNA_pol_alpha_bsu"/>
</dbReference>
<comment type="similarity">
    <text evidence="2 6">Belongs to the DNA polymerase alpha subunit B family.</text>
</comment>
<feature type="compositionally biased region" description="Polar residues" evidence="7">
    <location>
        <begin position="80"/>
        <end position="90"/>
    </location>
</feature>
<evidence type="ECO:0000313" key="10">
    <source>
        <dbReference type="EMBL" id="GMI21192.1"/>
    </source>
</evidence>
<comment type="caution">
    <text evidence="10">The sequence shown here is derived from an EMBL/GenBank/DDBJ whole genome shotgun (WGS) entry which is preliminary data.</text>
</comment>
<evidence type="ECO:0000256" key="4">
    <source>
        <dbReference type="ARBA" id="ARBA00022705"/>
    </source>
</evidence>
<feature type="domain" description="DNA polymerase alpha subunit B OB" evidence="9">
    <location>
        <begin position="185"/>
        <end position="288"/>
    </location>
</feature>
<name>A0ABQ6M7T1_9STRA</name>
<dbReference type="PANTHER" id="PTHR23061">
    <property type="entry name" value="DNA POLYMERASE 2 ALPHA 70 KDA SUBUNIT"/>
    <property type="match status" value="1"/>
</dbReference>
<evidence type="ECO:0000256" key="6">
    <source>
        <dbReference type="PIRNR" id="PIRNR018300"/>
    </source>
</evidence>
<dbReference type="InterPro" id="IPR054300">
    <property type="entry name" value="OB_DPOA2"/>
</dbReference>
<dbReference type="InterPro" id="IPR007185">
    <property type="entry name" value="DNA_pol_a/d/e_bsu"/>
</dbReference>
<evidence type="ECO:0000313" key="11">
    <source>
        <dbReference type="Proteomes" id="UP001165060"/>
    </source>
</evidence>
<proteinExistence type="inferred from homology"/>
<keyword evidence="5 6" id="KW-0539">Nucleus</keyword>
<evidence type="ECO:0000256" key="5">
    <source>
        <dbReference type="ARBA" id="ARBA00023242"/>
    </source>
</evidence>
<evidence type="ECO:0000256" key="2">
    <source>
        <dbReference type="ARBA" id="ARBA00007299"/>
    </source>
</evidence>
<sequence length="629" mass="68036">MTLHDAITEAFGPSLKGNLVGKYAALCEQQGFKAERLSEYWEAFSLSTDASHSDANFGVFKKYLEDAVAKTDKAGKGKENASTSGANSKASLKRARDAASPSPLTPGAGKALKQDPSRISTSPGPLYQDRTNSGQVIAHYRMDRAARDPATATPFRARLDRGYATNVERRYRYMFTTLPERARALDRRLAEQGGQLKARYMSGEADAVGVPSADPVKVVGRICSDAHEGRVNRTSLLLEGSRREAGGQRVELDVQALKNYSLFPGQIVGVEGMCPAGRKIVATSVCEGVAAPRGTEKAKDVMREQYDLQGGQPLVVISAAGPFTTNSNLDFHPLVDLLATVRAQQPDVVILTGPFVDANHPSVKNGECSLETEDGDRVTVPFSNIFSEKFAPELERCFEELPDLKTQFVLVPSLDDAFHDNVFPQPPFQDRSGAGTAKVVDLPGGEGLALGSLGLQYVESMGREGVAIDDSNRRVHCVSNPATFKVNGVVFGVTSADPVMALNAQDCSQGISRMDRMAQHIIQQQSYMPLFPVPAGTGRNVDLRHMDKFSLPVTPDVLILPSKLAPFAKDVMDTMVVNSNTLAKGSTGGSFATITVHPHEREKLDAMGRDVEVSNQDIKDRIRVQVSKI</sequence>
<reference evidence="10 11" key="1">
    <citation type="journal article" date="2023" name="Commun. Biol.">
        <title>Genome analysis of Parmales, the sister group of diatoms, reveals the evolutionary specialization of diatoms from phago-mixotrophs to photoautotrophs.</title>
        <authorList>
            <person name="Ban H."/>
            <person name="Sato S."/>
            <person name="Yoshikawa S."/>
            <person name="Yamada K."/>
            <person name="Nakamura Y."/>
            <person name="Ichinomiya M."/>
            <person name="Sato N."/>
            <person name="Blanc-Mathieu R."/>
            <person name="Endo H."/>
            <person name="Kuwata A."/>
            <person name="Ogata H."/>
        </authorList>
    </citation>
    <scope>NUCLEOTIDE SEQUENCE [LARGE SCALE GENOMIC DNA]</scope>
</reference>
<organism evidence="10 11">
    <name type="scientific">Tetraparma gracilis</name>
    <dbReference type="NCBI Taxonomy" id="2962635"/>
    <lineage>
        <taxon>Eukaryota</taxon>
        <taxon>Sar</taxon>
        <taxon>Stramenopiles</taxon>
        <taxon>Ochrophyta</taxon>
        <taxon>Bolidophyceae</taxon>
        <taxon>Parmales</taxon>
        <taxon>Triparmaceae</taxon>
        <taxon>Tetraparma</taxon>
    </lineage>
</organism>
<dbReference type="EMBL" id="BRYB01002529">
    <property type="protein sequence ID" value="GMI21192.1"/>
    <property type="molecule type" value="Genomic_DNA"/>
</dbReference>
<evidence type="ECO:0000256" key="3">
    <source>
        <dbReference type="ARBA" id="ARBA00018596"/>
    </source>
</evidence>
<feature type="compositionally biased region" description="Polar residues" evidence="7">
    <location>
        <begin position="117"/>
        <end position="131"/>
    </location>
</feature>
<comment type="subcellular location">
    <subcellularLocation>
        <location evidence="1 6">Nucleus</location>
    </subcellularLocation>
</comment>
<dbReference type="Pfam" id="PF04042">
    <property type="entry name" value="DNA_pol_E_B"/>
    <property type="match status" value="1"/>
</dbReference>
<evidence type="ECO:0000259" key="8">
    <source>
        <dbReference type="Pfam" id="PF04042"/>
    </source>
</evidence>
<keyword evidence="11" id="KW-1185">Reference proteome</keyword>
<accession>A0ABQ6M7T1</accession>
<dbReference type="PIRSF" id="PIRSF018300">
    <property type="entry name" value="DNA_pol_alph_2"/>
    <property type="match status" value="1"/>
</dbReference>
<feature type="region of interest" description="Disordered" evidence="7">
    <location>
        <begin position="72"/>
        <end position="131"/>
    </location>
</feature>
<evidence type="ECO:0000259" key="9">
    <source>
        <dbReference type="Pfam" id="PF22062"/>
    </source>
</evidence>
<keyword evidence="4 6" id="KW-0235">DNA replication</keyword>
<feature type="domain" description="DNA polymerase alpha/delta/epsilon subunit B" evidence="8">
    <location>
        <begin position="316"/>
        <end position="569"/>
    </location>
</feature>
<dbReference type="Pfam" id="PF22062">
    <property type="entry name" value="OB_DPOA2"/>
    <property type="match status" value="1"/>
</dbReference>
<evidence type="ECO:0000256" key="7">
    <source>
        <dbReference type="SAM" id="MobiDB-lite"/>
    </source>
</evidence>